<protein>
    <submittedName>
        <fullName evidence="6">Helix-turn-helix domain-containing protein</fullName>
    </submittedName>
</protein>
<dbReference type="SMART" id="SM00342">
    <property type="entry name" value="HTH_ARAC"/>
    <property type="match status" value="1"/>
</dbReference>
<dbReference type="SUPFAM" id="SSF46689">
    <property type="entry name" value="Homeodomain-like"/>
    <property type="match status" value="1"/>
</dbReference>
<gene>
    <name evidence="6" type="ORF">ACFQ3C_16175</name>
</gene>
<feature type="domain" description="HTH araC/xylS-type" evidence="5">
    <location>
        <begin position="178"/>
        <end position="276"/>
    </location>
</feature>
<dbReference type="PROSITE" id="PS01124">
    <property type="entry name" value="HTH_ARAC_FAMILY_2"/>
    <property type="match status" value="1"/>
</dbReference>
<evidence type="ECO:0000313" key="6">
    <source>
        <dbReference type="EMBL" id="MFD1196207.1"/>
    </source>
</evidence>
<reference evidence="7" key="1">
    <citation type="journal article" date="2019" name="Int. J. Syst. Evol. Microbiol.">
        <title>The Global Catalogue of Microorganisms (GCM) 10K type strain sequencing project: providing services to taxonomists for standard genome sequencing and annotation.</title>
        <authorList>
            <consortium name="The Broad Institute Genomics Platform"/>
            <consortium name="The Broad Institute Genome Sequencing Center for Infectious Disease"/>
            <person name="Wu L."/>
            <person name="Ma J."/>
        </authorList>
    </citation>
    <scope>NUCLEOTIDE SEQUENCE [LARGE SCALE GENOMIC DNA]</scope>
    <source>
        <strain evidence="7">CCUG 55328</strain>
    </source>
</reference>
<keyword evidence="7" id="KW-1185">Reference proteome</keyword>
<dbReference type="PANTHER" id="PTHR43280:SF32">
    <property type="entry name" value="TRANSCRIPTIONAL REGULATORY PROTEIN"/>
    <property type="match status" value="1"/>
</dbReference>
<organism evidence="6 7">
    <name type="scientific">Seohaeicola saemankumensis</name>
    <dbReference type="NCBI Taxonomy" id="481181"/>
    <lineage>
        <taxon>Bacteria</taxon>
        <taxon>Pseudomonadati</taxon>
        <taxon>Pseudomonadota</taxon>
        <taxon>Alphaproteobacteria</taxon>
        <taxon>Rhodobacterales</taxon>
        <taxon>Roseobacteraceae</taxon>
        <taxon>Seohaeicola</taxon>
    </lineage>
</organism>
<evidence type="ECO:0000256" key="1">
    <source>
        <dbReference type="ARBA" id="ARBA00023015"/>
    </source>
</evidence>
<dbReference type="RefSeq" id="WP_380793924.1">
    <property type="nucleotide sequence ID" value="NZ_JBHTKR010000006.1"/>
</dbReference>
<dbReference type="PANTHER" id="PTHR43280">
    <property type="entry name" value="ARAC-FAMILY TRANSCRIPTIONAL REGULATOR"/>
    <property type="match status" value="1"/>
</dbReference>
<dbReference type="Gene3D" id="1.10.10.60">
    <property type="entry name" value="Homeodomain-like"/>
    <property type="match status" value="1"/>
</dbReference>
<evidence type="ECO:0000313" key="7">
    <source>
        <dbReference type="Proteomes" id="UP001597151"/>
    </source>
</evidence>
<dbReference type="Proteomes" id="UP001597151">
    <property type="component" value="Unassembled WGS sequence"/>
</dbReference>
<feature type="compositionally biased region" description="Pro residues" evidence="4">
    <location>
        <begin position="291"/>
        <end position="302"/>
    </location>
</feature>
<evidence type="ECO:0000256" key="2">
    <source>
        <dbReference type="ARBA" id="ARBA00023125"/>
    </source>
</evidence>
<evidence type="ECO:0000256" key="4">
    <source>
        <dbReference type="SAM" id="MobiDB-lite"/>
    </source>
</evidence>
<sequence length="309" mass="33727">MQASNKITDHGTAAPVTMTGDIRIGSIAQMARGAAWRLEQLHSHDHDLLLWITRGQGRMILQGLRSGIGTHNAVFVPAHTLLALDLGKQGFGLALHLPARHTLGLPDEPHHLRIRDVQAQAEIAAILDVMQREQSGNRHYSDESMLAHSMLLSVWMRRQILEHADDSLRIPAAHRLVQAYCAMVARDFASPKLMGDYANDLGVTPTHLTRSCREASGLTAAEILTQRSLYAARDQIETTDRPLQDIGQSLNFSSAAYFSRFVQHHTGKSPSTLRRNARRQETSGAAKAPTPGKPAPGKPAPGQPASGKP</sequence>
<accession>A0ABW3THK6</accession>
<dbReference type="Pfam" id="PF12833">
    <property type="entry name" value="HTH_18"/>
    <property type="match status" value="1"/>
</dbReference>
<dbReference type="EMBL" id="JBHTKR010000006">
    <property type="protein sequence ID" value="MFD1196207.1"/>
    <property type="molecule type" value="Genomic_DNA"/>
</dbReference>
<proteinExistence type="predicted"/>
<evidence type="ECO:0000259" key="5">
    <source>
        <dbReference type="PROSITE" id="PS01124"/>
    </source>
</evidence>
<name>A0ABW3THK6_9RHOB</name>
<keyword evidence="2" id="KW-0238">DNA-binding</keyword>
<dbReference type="InterPro" id="IPR018060">
    <property type="entry name" value="HTH_AraC"/>
</dbReference>
<comment type="caution">
    <text evidence="6">The sequence shown here is derived from an EMBL/GenBank/DDBJ whole genome shotgun (WGS) entry which is preliminary data.</text>
</comment>
<evidence type="ECO:0000256" key="3">
    <source>
        <dbReference type="ARBA" id="ARBA00023163"/>
    </source>
</evidence>
<dbReference type="InterPro" id="IPR009057">
    <property type="entry name" value="Homeodomain-like_sf"/>
</dbReference>
<keyword evidence="1" id="KW-0805">Transcription regulation</keyword>
<feature type="region of interest" description="Disordered" evidence="4">
    <location>
        <begin position="263"/>
        <end position="309"/>
    </location>
</feature>
<keyword evidence="3" id="KW-0804">Transcription</keyword>